<feature type="domain" description="Glycosyltransferase 2-like" evidence="1">
    <location>
        <begin position="18"/>
        <end position="184"/>
    </location>
</feature>
<organism evidence="2 3">
    <name type="scientific">Scytonema hofmannii FACHB-248</name>
    <dbReference type="NCBI Taxonomy" id="1842502"/>
    <lineage>
        <taxon>Bacteria</taxon>
        <taxon>Bacillati</taxon>
        <taxon>Cyanobacteriota</taxon>
        <taxon>Cyanophyceae</taxon>
        <taxon>Nostocales</taxon>
        <taxon>Scytonemataceae</taxon>
        <taxon>Scytonema</taxon>
    </lineage>
</organism>
<accession>A0ABR8GTS1</accession>
<protein>
    <submittedName>
        <fullName evidence="2">Glycosyltransferase family 2 protein</fullName>
    </submittedName>
</protein>
<evidence type="ECO:0000313" key="2">
    <source>
        <dbReference type="EMBL" id="MBD2606889.1"/>
    </source>
</evidence>
<comment type="caution">
    <text evidence="2">The sequence shown here is derived from an EMBL/GenBank/DDBJ whole genome shotgun (WGS) entry which is preliminary data.</text>
</comment>
<dbReference type="SUPFAM" id="SSF53448">
    <property type="entry name" value="Nucleotide-diphospho-sugar transferases"/>
    <property type="match status" value="1"/>
</dbReference>
<dbReference type="InterPro" id="IPR001173">
    <property type="entry name" value="Glyco_trans_2-like"/>
</dbReference>
<evidence type="ECO:0000259" key="1">
    <source>
        <dbReference type="Pfam" id="PF00535"/>
    </source>
</evidence>
<dbReference type="PANTHER" id="PTHR48090">
    <property type="entry name" value="UNDECAPRENYL-PHOSPHATE 4-DEOXY-4-FORMAMIDO-L-ARABINOSE TRANSFERASE-RELATED"/>
    <property type="match status" value="1"/>
</dbReference>
<dbReference type="EMBL" id="JACJTA010000050">
    <property type="protein sequence ID" value="MBD2606889.1"/>
    <property type="molecule type" value="Genomic_DNA"/>
</dbReference>
<name>A0ABR8GTS1_9CYAN</name>
<gene>
    <name evidence="2" type="ORF">H6G81_20725</name>
</gene>
<dbReference type="CDD" id="cd04179">
    <property type="entry name" value="DPM_DPG-synthase_like"/>
    <property type="match status" value="1"/>
</dbReference>
<dbReference type="InterPro" id="IPR029044">
    <property type="entry name" value="Nucleotide-diphossugar_trans"/>
</dbReference>
<proteinExistence type="predicted"/>
<reference evidence="2 3" key="1">
    <citation type="journal article" date="2020" name="ISME J.">
        <title>Comparative genomics reveals insights into cyanobacterial evolution and habitat adaptation.</title>
        <authorList>
            <person name="Chen M.Y."/>
            <person name="Teng W.K."/>
            <person name="Zhao L."/>
            <person name="Hu C.X."/>
            <person name="Zhou Y.K."/>
            <person name="Han B.P."/>
            <person name="Song L.R."/>
            <person name="Shu W.S."/>
        </authorList>
    </citation>
    <scope>NUCLEOTIDE SEQUENCE [LARGE SCALE GENOMIC DNA]</scope>
    <source>
        <strain evidence="2 3">FACHB-248</strain>
    </source>
</reference>
<keyword evidence="3" id="KW-1185">Reference proteome</keyword>
<evidence type="ECO:0000313" key="3">
    <source>
        <dbReference type="Proteomes" id="UP000660380"/>
    </source>
</evidence>
<dbReference type="RefSeq" id="WP_029633742.1">
    <property type="nucleotide sequence ID" value="NZ_JACJTA010000050.1"/>
</dbReference>
<dbReference type="Gene3D" id="3.90.550.10">
    <property type="entry name" value="Spore Coat Polysaccharide Biosynthesis Protein SpsA, Chain A"/>
    <property type="match status" value="1"/>
</dbReference>
<dbReference type="Pfam" id="PF00535">
    <property type="entry name" value="Glycos_transf_2"/>
    <property type="match status" value="1"/>
</dbReference>
<dbReference type="InterPro" id="IPR050256">
    <property type="entry name" value="Glycosyltransferase_2"/>
</dbReference>
<sequence length="266" mass="30747">MYSQPLELEKTENRQSISIIVPCFNESEGIESLKKKLMPVLTKLRLVRAVELILVDDGSTDDTFLKLEQYFGQIAQIIRHPKNKGLSAAIQTGLMYSVNNIVCTIDSDCTYDPQQLIEVLDLMRADVDIVTASPYHPKGHVKNVPAWRLFLSKGLSPLYRLVLPQKLYTYTSMFRAYRREVLETIPITYPGFLGLVEILAEAMLRGYKVVEYPAELSSRMFGQSKLRVARVIWSHLKYISQLIVRQMFQEKKPKVRQYYNYTKNDL</sequence>
<dbReference type="PANTHER" id="PTHR48090:SF7">
    <property type="entry name" value="RFBJ PROTEIN"/>
    <property type="match status" value="1"/>
</dbReference>
<dbReference type="Proteomes" id="UP000660380">
    <property type="component" value="Unassembled WGS sequence"/>
</dbReference>